<dbReference type="NCBIfam" id="TIGR01855">
    <property type="entry name" value="IMP_synth_hisH"/>
    <property type="match status" value="1"/>
</dbReference>
<dbReference type="EMBL" id="RQYT01000024">
    <property type="protein sequence ID" value="RRD49041.1"/>
    <property type="molecule type" value="Genomic_DNA"/>
</dbReference>
<keyword evidence="4 11" id="KW-0378">Hydrolase</keyword>
<evidence type="ECO:0000256" key="5">
    <source>
        <dbReference type="ARBA" id="ARBA00022962"/>
    </source>
</evidence>
<dbReference type="GO" id="GO:0005737">
    <property type="term" value="C:cytoplasm"/>
    <property type="evidence" value="ECO:0007669"/>
    <property type="project" value="UniProtKB-SubCell"/>
</dbReference>
<comment type="subunit">
    <text evidence="2 11">Heterodimer of HisH and HisF.</text>
</comment>
<comment type="catalytic activity">
    <reaction evidence="9 11">
        <text>5-[(5-phospho-1-deoxy-D-ribulos-1-ylimino)methylamino]-1-(5-phospho-beta-D-ribosyl)imidazole-4-carboxamide + L-glutamine = D-erythro-1-(imidazol-4-yl)glycerol 3-phosphate + 5-amino-1-(5-phospho-beta-D-ribosyl)imidazole-4-carboxamide + L-glutamate + H(+)</text>
        <dbReference type="Rhea" id="RHEA:24793"/>
        <dbReference type="ChEBI" id="CHEBI:15378"/>
        <dbReference type="ChEBI" id="CHEBI:29985"/>
        <dbReference type="ChEBI" id="CHEBI:58278"/>
        <dbReference type="ChEBI" id="CHEBI:58359"/>
        <dbReference type="ChEBI" id="CHEBI:58475"/>
        <dbReference type="ChEBI" id="CHEBI:58525"/>
        <dbReference type="EC" id="4.3.2.10"/>
    </reaction>
</comment>
<evidence type="ECO:0000259" key="13">
    <source>
        <dbReference type="Pfam" id="PF00117"/>
    </source>
</evidence>
<name>A0A3P1WS08_9ACTN</name>
<evidence type="ECO:0000256" key="12">
    <source>
        <dbReference type="PIRSR" id="PIRSR000495-1"/>
    </source>
</evidence>
<dbReference type="EC" id="3.5.1.2" evidence="11"/>
<accession>A0A3P1WS08</accession>
<dbReference type="GO" id="GO:0004359">
    <property type="term" value="F:glutaminase activity"/>
    <property type="evidence" value="ECO:0007669"/>
    <property type="project" value="UniProtKB-EC"/>
</dbReference>
<feature type="active site" evidence="11 12">
    <location>
        <position position="189"/>
    </location>
</feature>
<dbReference type="CDD" id="cd01748">
    <property type="entry name" value="GATase1_IGP_Synthase"/>
    <property type="match status" value="1"/>
</dbReference>
<dbReference type="GO" id="GO:0016829">
    <property type="term" value="F:lyase activity"/>
    <property type="evidence" value="ECO:0007669"/>
    <property type="project" value="UniProtKB-KW"/>
</dbReference>
<evidence type="ECO:0000256" key="2">
    <source>
        <dbReference type="ARBA" id="ARBA00011152"/>
    </source>
</evidence>
<feature type="domain" description="Glutamine amidotransferase" evidence="13">
    <location>
        <begin position="9"/>
        <end position="195"/>
    </location>
</feature>
<keyword evidence="11" id="KW-0963">Cytoplasm</keyword>
<organism evidence="14 15">
    <name type="scientific">Arachnia propionica</name>
    <dbReference type="NCBI Taxonomy" id="1750"/>
    <lineage>
        <taxon>Bacteria</taxon>
        <taxon>Bacillati</taxon>
        <taxon>Actinomycetota</taxon>
        <taxon>Actinomycetes</taxon>
        <taxon>Propionibacteriales</taxon>
        <taxon>Propionibacteriaceae</taxon>
        <taxon>Arachnia</taxon>
    </lineage>
</organism>
<dbReference type="AlphaFoldDB" id="A0A3P1WS08"/>
<reference evidence="14 15" key="1">
    <citation type="submission" date="2018-11" db="EMBL/GenBank/DDBJ databases">
        <title>Genomes From Bacteria Associated with the Canine Oral Cavity: a Test Case for Automated Genome-Based Taxonomic Assignment.</title>
        <authorList>
            <person name="Coil D.A."/>
            <person name="Jospin G."/>
            <person name="Darling A.E."/>
            <person name="Wallis C."/>
            <person name="Davis I.J."/>
            <person name="Harris S."/>
            <person name="Eisen J.A."/>
            <person name="Holcombe L.J."/>
            <person name="O'Flynn C."/>
        </authorList>
    </citation>
    <scope>NUCLEOTIDE SEQUENCE [LARGE SCALE GENOMIC DNA]</scope>
    <source>
        <strain evidence="14 15">OH2822_COT-296</strain>
    </source>
</reference>
<dbReference type="GO" id="GO:0000105">
    <property type="term" value="P:L-histidine biosynthetic process"/>
    <property type="evidence" value="ECO:0007669"/>
    <property type="project" value="UniProtKB-UniRule"/>
</dbReference>
<evidence type="ECO:0000256" key="1">
    <source>
        <dbReference type="ARBA" id="ARBA00005091"/>
    </source>
</evidence>
<evidence type="ECO:0000256" key="9">
    <source>
        <dbReference type="ARBA" id="ARBA00047838"/>
    </source>
</evidence>
<dbReference type="OrthoDB" id="9807137at2"/>
<evidence type="ECO:0000313" key="15">
    <source>
        <dbReference type="Proteomes" id="UP000280935"/>
    </source>
</evidence>
<dbReference type="EC" id="4.3.2.10" evidence="11"/>
<dbReference type="PIRSF" id="PIRSF000495">
    <property type="entry name" value="Amidotransf_hisH"/>
    <property type="match status" value="1"/>
</dbReference>
<evidence type="ECO:0000256" key="10">
    <source>
        <dbReference type="ARBA" id="ARBA00049534"/>
    </source>
</evidence>
<proteinExistence type="inferred from homology"/>
<comment type="catalytic activity">
    <reaction evidence="10 11">
        <text>L-glutamine + H2O = L-glutamate + NH4(+)</text>
        <dbReference type="Rhea" id="RHEA:15889"/>
        <dbReference type="ChEBI" id="CHEBI:15377"/>
        <dbReference type="ChEBI" id="CHEBI:28938"/>
        <dbReference type="ChEBI" id="CHEBI:29985"/>
        <dbReference type="ChEBI" id="CHEBI:58359"/>
        <dbReference type="EC" id="3.5.1.2"/>
    </reaction>
</comment>
<comment type="pathway">
    <text evidence="1 11">Amino-acid biosynthesis; L-histidine biosynthesis; L-histidine from 5-phospho-alpha-D-ribose 1-diphosphate: step 5/9.</text>
</comment>
<evidence type="ECO:0000313" key="14">
    <source>
        <dbReference type="EMBL" id="RRD49041.1"/>
    </source>
</evidence>
<dbReference type="Pfam" id="PF00117">
    <property type="entry name" value="GATase"/>
    <property type="match status" value="1"/>
</dbReference>
<dbReference type="Proteomes" id="UP000280935">
    <property type="component" value="Unassembled WGS sequence"/>
</dbReference>
<evidence type="ECO:0000256" key="7">
    <source>
        <dbReference type="ARBA" id="ARBA00023239"/>
    </source>
</evidence>
<dbReference type="Gene3D" id="3.40.50.880">
    <property type="match status" value="1"/>
</dbReference>
<keyword evidence="6 11" id="KW-0368">Histidine biosynthesis</keyword>
<comment type="subcellular location">
    <subcellularLocation>
        <location evidence="11">Cytoplasm</location>
    </subcellularLocation>
</comment>
<keyword evidence="5 11" id="KW-0315">Glutamine amidotransferase</keyword>
<evidence type="ECO:0000256" key="4">
    <source>
        <dbReference type="ARBA" id="ARBA00022801"/>
    </source>
</evidence>
<keyword evidence="7 11" id="KW-0456">Lyase</keyword>
<dbReference type="UniPathway" id="UPA00031">
    <property type="reaction ID" value="UER00010"/>
</dbReference>
<dbReference type="PANTHER" id="PTHR42701">
    <property type="entry name" value="IMIDAZOLE GLYCEROL PHOSPHATE SYNTHASE SUBUNIT HISH"/>
    <property type="match status" value="1"/>
</dbReference>
<evidence type="ECO:0000256" key="3">
    <source>
        <dbReference type="ARBA" id="ARBA00022605"/>
    </source>
</evidence>
<sequence>MTSTTEIGVVDYGVGNLGSVVNMLRYLGLAPVMVTSAEQADRVDHLILPGVGAYDAGVTGLRDAGLADAVLAHCAKGKPLLGICLGMQLLLEGSAEGELPGLGLIPGRCEAFADHVVDRRIPHMGWQEVFPTGRASAVRLELPSPARFYFAHSYFLPIGGGECTYAEAEFGIRFSAVVGQGSVIGMQFHPEKSHRFGMAALTAFVGWRP</sequence>
<evidence type="ECO:0000256" key="6">
    <source>
        <dbReference type="ARBA" id="ARBA00023102"/>
    </source>
</evidence>
<dbReference type="GO" id="GO:0000107">
    <property type="term" value="F:imidazoleglycerol-phosphate synthase activity"/>
    <property type="evidence" value="ECO:0007669"/>
    <property type="project" value="UniProtKB-UniRule"/>
</dbReference>
<dbReference type="InterPro" id="IPR017926">
    <property type="entry name" value="GATASE"/>
</dbReference>
<comment type="caution">
    <text evidence="14">The sequence shown here is derived from an EMBL/GenBank/DDBJ whole genome shotgun (WGS) entry which is preliminary data.</text>
</comment>
<dbReference type="InterPro" id="IPR010139">
    <property type="entry name" value="Imidazole-glycPsynth_HisH"/>
</dbReference>
<feature type="active site" description="Nucleophile" evidence="11 12">
    <location>
        <position position="84"/>
    </location>
</feature>
<dbReference type="PROSITE" id="PS51273">
    <property type="entry name" value="GATASE_TYPE_1"/>
    <property type="match status" value="1"/>
</dbReference>
<dbReference type="HAMAP" id="MF_00278">
    <property type="entry name" value="HisH"/>
    <property type="match status" value="1"/>
</dbReference>
<dbReference type="PANTHER" id="PTHR42701:SF1">
    <property type="entry name" value="IMIDAZOLE GLYCEROL PHOSPHATE SYNTHASE SUBUNIT HISH"/>
    <property type="match status" value="1"/>
</dbReference>
<protein>
    <recommendedName>
        <fullName evidence="11">Imidazole glycerol phosphate synthase subunit HisH</fullName>
        <ecNumber evidence="11">4.3.2.10</ecNumber>
    </recommendedName>
    <alternativeName>
        <fullName evidence="11">IGP synthase glutaminase subunit</fullName>
        <ecNumber evidence="11">3.5.1.2</ecNumber>
    </alternativeName>
    <alternativeName>
        <fullName evidence="11">IGP synthase subunit HisH</fullName>
    </alternativeName>
    <alternativeName>
        <fullName evidence="11">ImGP synthase subunit HisH</fullName>
        <shortName evidence="11">IGPS subunit HisH</shortName>
    </alternativeName>
</protein>
<feature type="active site" evidence="11 12">
    <location>
        <position position="191"/>
    </location>
</feature>
<evidence type="ECO:0000256" key="11">
    <source>
        <dbReference type="HAMAP-Rule" id="MF_00278"/>
    </source>
</evidence>
<dbReference type="RefSeq" id="WP_125228346.1">
    <property type="nucleotide sequence ID" value="NZ_RQYT01000024.1"/>
</dbReference>
<keyword evidence="3 11" id="KW-0028">Amino-acid biosynthesis</keyword>
<evidence type="ECO:0000256" key="8">
    <source>
        <dbReference type="ARBA" id="ARBA00025299"/>
    </source>
</evidence>
<comment type="function">
    <text evidence="8 11">IGPS catalyzes the conversion of PRFAR and glutamine to IGP, AICAR and glutamate. The HisH subunit catalyzes the hydrolysis of glutamine to glutamate and ammonia as part of the synthesis of IGP and AICAR. The resulting ammonia molecule is channeled to the active site of HisF.</text>
</comment>
<dbReference type="InterPro" id="IPR029062">
    <property type="entry name" value="Class_I_gatase-like"/>
</dbReference>
<gene>
    <name evidence="11 14" type="primary">hisH</name>
    <name evidence="14" type="ORF">EII35_10090</name>
</gene>
<dbReference type="SUPFAM" id="SSF52317">
    <property type="entry name" value="Class I glutamine amidotransferase-like"/>
    <property type="match status" value="1"/>
</dbReference>